<keyword evidence="3" id="KW-1185">Reference proteome</keyword>
<sequence length="216" mass="25325">MSQEELITSQFENDLQEDYSQNEKDDDCDNDYQGDEFIKQLITEGFDEWNGSSSLNDDSMLPTAEDNFGQNHIDNDNTSVIANSSQPADGDQNYASQRLEINIPMRINEARFESTRRIIRKGPKTIRGIEFRKKYNKLLSGSHPVVRREMVKKYHKEIASKNHQIEKWSRKAERNVGFYFDHYAYQDDLILQELSNMKSNGLNYDNDYLNKFTLKK</sequence>
<comment type="caution">
    <text evidence="2">The sequence shown here is derived from an EMBL/GenBank/DDBJ whole genome shotgun (WGS) entry which is preliminary data.</text>
</comment>
<feature type="compositionally biased region" description="Polar residues" evidence="1">
    <location>
        <begin position="1"/>
        <end position="13"/>
    </location>
</feature>
<gene>
    <name evidence="2" type="ORF">M9Y10_042093</name>
</gene>
<evidence type="ECO:0000313" key="2">
    <source>
        <dbReference type="EMBL" id="KAK8886628.1"/>
    </source>
</evidence>
<evidence type="ECO:0000313" key="3">
    <source>
        <dbReference type="Proteomes" id="UP001470230"/>
    </source>
</evidence>
<reference evidence="2 3" key="1">
    <citation type="submission" date="2024-04" db="EMBL/GenBank/DDBJ databases">
        <title>Tritrichomonas musculus Genome.</title>
        <authorList>
            <person name="Alves-Ferreira E."/>
            <person name="Grigg M."/>
            <person name="Lorenzi H."/>
            <person name="Galac M."/>
        </authorList>
    </citation>
    <scope>NUCLEOTIDE SEQUENCE [LARGE SCALE GENOMIC DNA]</scope>
    <source>
        <strain evidence="2 3">EAF2021</strain>
    </source>
</reference>
<name>A0ABR2K679_9EUKA</name>
<accession>A0ABR2K679</accession>
<feature type="compositionally biased region" description="Polar residues" evidence="1">
    <location>
        <begin position="68"/>
        <end position="87"/>
    </location>
</feature>
<proteinExistence type="predicted"/>
<feature type="region of interest" description="Disordered" evidence="1">
    <location>
        <begin position="1"/>
        <end position="30"/>
    </location>
</feature>
<dbReference type="EMBL" id="JAPFFF010000007">
    <property type="protein sequence ID" value="KAK8886628.1"/>
    <property type="molecule type" value="Genomic_DNA"/>
</dbReference>
<protein>
    <submittedName>
        <fullName evidence="2">Uncharacterized protein</fullName>
    </submittedName>
</protein>
<evidence type="ECO:0000256" key="1">
    <source>
        <dbReference type="SAM" id="MobiDB-lite"/>
    </source>
</evidence>
<dbReference type="Proteomes" id="UP001470230">
    <property type="component" value="Unassembled WGS sequence"/>
</dbReference>
<feature type="region of interest" description="Disordered" evidence="1">
    <location>
        <begin position="49"/>
        <end position="90"/>
    </location>
</feature>
<organism evidence="2 3">
    <name type="scientific">Tritrichomonas musculus</name>
    <dbReference type="NCBI Taxonomy" id="1915356"/>
    <lineage>
        <taxon>Eukaryota</taxon>
        <taxon>Metamonada</taxon>
        <taxon>Parabasalia</taxon>
        <taxon>Tritrichomonadida</taxon>
        <taxon>Tritrichomonadidae</taxon>
        <taxon>Tritrichomonas</taxon>
    </lineage>
</organism>